<dbReference type="EMBL" id="PUAP01000048">
    <property type="protein sequence ID" value="PQF21035.1"/>
    <property type="molecule type" value="Genomic_DNA"/>
</dbReference>
<dbReference type="AlphaFoldDB" id="A0A2S7RP58"/>
<proteinExistence type="predicted"/>
<dbReference type="SUPFAM" id="SSF53756">
    <property type="entry name" value="UDP-Glycosyltransferase/glycogen phosphorylase"/>
    <property type="match status" value="1"/>
</dbReference>
<feature type="domain" description="Glycosyl transferase family 1" evidence="1">
    <location>
        <begin position="191"/>
        <end position="355"/>
    </location>
</feature>
<evidence type="ECO:0000313" key="4">
    <source>
        <dbReference type="Proteomes" id="UP000237934"/>
    </source>
</evidence>
<dbReference type="Pfam" id="PF00534">
    <property type="entry name" value="Glycos_transf_1"/>
    <property type="match status" value="1"/>
</dbReference>
<dbReference type="PANTHER" id="PTHR12526">
    <property type="entry name" value="GLYCOSYLTRANSFERASE"/>
    <property type="match status" value="1"/>
</dbReference>
<dbReference type="CDD" id="cd03808">
    <property type="entry name" value="GT4_CapM-like"/>
    <property type="match status" value="1"/>
</dbReference>
<dbReference type="Pfam" id="PF13477">
    <property type="entry name" value="Glyco_trans_4_2"/>
    <property type="match status" value="1"/>
</dbReference>
<gene>
    <name evidence="3" type="ORF">CUS89_14185</name>
</gene>
<dbReference type="GO" id="GO:0016757">
    <property type="term" value="F:glycosyltransferase activity"/>
    <property type="evidence" value="ECO:0007669"/>
    <property type="project" value="InterPro"/>
</dbReference>
<evidence type="ECO:0000259" key="1">
    <source>
        <dbReference type="Pfam" id="PF00534"/>
    </source>
</evidence>
<protein>
    <submittedName>
        <fullName evidence="3">Glycosyltransferase family 1 protein</fullName>
    </submittedName>
</protein>
<dbReference type="Gene3D" id="3.40.50.2000">
    <property type="entry name" value="Glycogen Phosphorylase B"/>
    <property type="match status" value="2"/>
</dbReference>
<dbReference type="Proteomes" id="UP000237934">
    <property type="component" value="Unassembled WGS sequence"/>
</dbReference>
<dbReference type="PANTHER" id="PTHR12526:SF630">
    <property type="entry name" value="GLYCOSYLTRANSFERASE"/>
    <property type="match status" value="1"/>
</dbReference>
<accession>A0A2S7RP58</accession>
<comment type="caution">
    <text evidence="3">The sequence shown here is derived from an EMBL/GenBank/DDBJ whole genome shotgun (WGS) entry which is preliminary data.</text>
</comment>
<keyword evidence="3" id="KW-0808">Transferase</keyword>
<dbReference type="InterPro" id="IPR001296">
    <property type="entry name" value="Glyco_trans_1"/>
</dbReference>
<dbReference type="InterPro" id="IPR028098">
    <property type="entry name" value="Glyco_trans_4-like_N"/>
</dbReference>
<evidence type="ECO:0000259" key="2">
    <source>
        <dbReference type="Pfam" id="PF13477"/>
    </source>
</evidence>
<evidence type="ECO:0000313" key="3">
    <source>
        <dbReference type="EMBL" id="PQF21035.1"/>
    </source>
</evidence>
<organism evidence="3 4">
    <name type="scientific">Enterococcus mundtii</name>
    <dbReference type="NCBI Taxonomy" id="53346"/>
    <lineage>
        <taxon>Bacteria</taxon>
        <taxon>Bacillati</taxon>
        <taxon>Bacillota</taxon>
        <taxon>Bacilli</taxon>
        <taxon>Lactobacillales</taxon>
        <taxon>Enterococcaceae</taxon>
        <taxon>Enterococcus</taxon>
    </lineage>
</organism>
<reference evidence="3 4" key="1">
    <citation type="journal article" date="2018" name="Pathog. Dis.">
        <title>Whole-genome sequencing based characterization of antimicrobial resistance in Enterococcus.</title>
        <authorList>
            <person name="Tyson G."/>
        </authorList>
    </citation>
    <scope>NUCLEOTIDE SEQUENCE [LARGE SCALE GENOMIC DNA]</scope>
    <source>
        <strain evidence="3 4">CVM N55263</strain>
    </source>
</reference>
<dbReference type="RefSeq" id="WP_104872602.1">
    <property type="nucleotide sequence ID" value="NZ_PUAP01000048.1"/>
</dbReference>
<sequence length="374" mass="42766">MKILYILNFASKVNSFSEASMLAAKEKGIDFCIAGSWGYRSDEERKIDELKYGIKIFQVDFHRNPINLKNIKAYYQIVEIIKNEKIDVIHCNTPIGGVVGRIAGLKCGIRKVIYQAHGFHFYSGGPKLNWLLFYPIERLLALHTDVLITINQEDYNMSKSFKLRQKGKRHYIPGIGIDTKKFSFEDKEEIRKKIRKDINIPNDAKMILSIGELNKNKNHLSVIHSMKEVKRESNIYYAIAGTGELQKFLQQTIIDLGLQERVFLLGYRNDISKLLSATDIYILPSFREGLNASLMEAMSSGIPCIVSNIRGNRDLIEDGHGGYVVDPTNLNEISSTIQKLFGDNEIRKKMGEYNLKKIKSYDISVVVELIKNIY</sequence>
<feature type="domain" description="Glycosyltransferase subfamily 4-like N-terminal" evidence="2">
    <location>
        <begin position="42"/>
        <end position="150"/>
    </location>
</feature>
<name>A0A2S7RP58_ENTMU</name>